<reference evidence="2 3" key="1">
    <citation type="submission" date="2018-06" db="EMBL/GenBank/DDBJ databases">
        <authorList>
            <consortium name="Pathogen Informatics"/>
            <person name="Doyle S."/>
        </authorList>
    </citation>
    <scope>NUCLEOTIDE SEQUENCE [LARGE SCALE GENOMIC DNA]</scope>
    <source>
        <strain evidence="2 3">NCTC11546</strain>
    </source>
</reference>
<feature type="transmembrane region" description="Helical" evidence="1">
    <location>
        <begin position="28"/>
        <end position="45"/>
    </location>
</feature>
<dbReference type="Proteomes" id="UP000249891">
    <property type="component" value="Unassembled WGS sequence"/>
</dbReference>
<sequence length="257" mass="29586">MIDDKLLMDNGLNIIAKSDGTQNANKKLLSLLLFFISAYAFTFAQRKIEGKYYIKEKEMHIECCATDTYTFYSNGIFDYAEEGELGIVHYGKGHYTLTKDSLVLNYDLTEVKYPGYYIAKPYTNYKDYITLNLTVYDLEKKPLPNIDVSLFKEGAPKGGDTDENGKLIIKVPKTNEKCALLLTYNHESMYKVESIDLNLCYDLEFYLTKTPMSFLDIGNAIKDEVSRFKIVKLRGDEFVVRNDKKGEITFKKVEDKK</sequence>
<keyword evidence="1" id="KW-0472">Membrane</keyword>
<accession>A0A2X2R9G5</accession>
<name>A0A2X2R9G5_CAPOC</name>
<proteinExistence type="predicted"/>
<dbReference type="EMBL" id="UARG01000017">
    <property type="protein sequence ID" value="SQA77698.1"/>
    <property type="molecule type" value="Genomic_DNA"/>
</dbReference>
<gene>
    <name evidence="2" type="ORF">NCTC11546_00912</name>
</gene>
<evidence type="ECO:0000313" key="2">
    <source>
        <dbReference type="EMBL" id="SQA77698.1"/>
    </source>
</evidence>
<dbReference type="RefSeq" id="WP_128091100.1">
    <property type="nucleotide sequence ID" value="NZ_UARG01000017.1"/>
</dbReference>
<evidence type="ECO:0000313" key="3">
    <source>
        <dbReference type="Proteomes" id="UP000249891"/>
    </source>
</evidence>
<protein>
    <submittedName>
        <fullName evidence="2">Uncharacterized protein</fullName>
    </submittedName>
</protein>
<keyword evidence="1" id="KW-0812">Transmembrane</keyword>
<evidence type="ECO:0000256" key="1">
    <source>
        <dbReference type="SAM" id="Phobius"/>
    </source>
</evidence>
<keyword evidence="1" id="KW-1133">Transmembrane helix</keyword>
<organism evidence="2 3">
    <name type="scientific">Capnocytophaga ochracea</name>
    <dbReference type="NCBI Taxonomy" id="1018"/>
    <lineage>
        <taxon>Bacteria</taxon>
        <taxon>Pseudomonadati</taxon>
        <taxon>Bacteroidota</taxon>
        <taxon>Flavobacteriia</taxon>
        <taxon>Flavobacteriales</taxon>
        <taxon>Flavobacteriaceae</taxon>
        <taxon>Capnocytophaga</taxon>
    </lineage>
</organism>
<dbReference type="AlphaFoldDB" id="A0A2X2R9G5"/>